<proteinExistence type="inferred from homology"/>
<evidence type="ECO:0000256" key="3">
    <source>
        <dbReference type="ARBA" id="ARBA00004961"/>
    </source>
</evidence>
<dbReference type="EMBL" id="JACIGE010000011">
    <property type="protein sequence ID" value="MBB4248470.1"/>
    <property type="molecule type" value="Genomic_DNA"/>
</dbReference>
<comment type="similarity">
    <text evidence="4 7">Belongs to the glucosamine/galactosamine-6-phosphate isomerase family. 6-phosphogluconolactonase subfamily.</text>
</comment>
<organism evidence="9 10">
    <name type="scientific">Rhodocyclus tenuis</name>
    <name type="common">Rhodospirillum tenue</name>
    <dbReference type="NCBI Taxonomy" id="1066"/>
    <lineage>
        <taxon>Bacteria</taxon>
        <taxon>Pseudomonadati</taxon>
        <taxon>Pseudomonadota</taxon>
        <taxon>Betaproteobacteria</taxon>
        <taxon>Rhodocyclales</taxon>
        <taxon>Rhodocyclaceae</taxon>
        <taxon>Rhodocyclus</taxon>
    </lineage>
</organism>
<dbReference type="EC" id="3.1.1.31" evidence="5 7"/>
<dbReference type="Pfam" id="PF01182">
    <property type="entry name" value="Glucosamine_iso"/>
    <property type="match status" value="1"/>
</dbReference>
<keyword evidence="10" id="KW-1185">Reference proteome</keyword>
<evidence type="ECO:0000313" key="10">
    <source>
        <dbReference type="Proteomes" id="UP000587070"/>
    </source>
</evidence>
<evidence type="ECO:0000256" key="6">
    <source>
        <dbReference type="ARBA" id="ARBA00020337"/>
    </source>
</evidence>
<evidence type="ECO:0000256" key="5">
    <source>
        <dbReference type="ARBA" id="ARBA00013198"/>
    </source>
</evidence>
<comment type="function">
    <text evidence="2 7">Hydrolysis of 6-phosphogluconolactone to 6-phosphogluconate.</text>
</comment>
<accession>A0A840GC72</accession>
<name>A0A840GC72_RHOTE</name>
<gene>
    <name evidence="7" type="primary">pgl</name>
    <name evidence="9" type="ORF">GGD90_002862</name>
</gene>
<protein>
    <recommendedName>
        <fullName evidence="6 7">6-phosphogluconolactonase</fullName>
        <shortName evidence="7">6PGL</shortName>
        <ecNumber evidence="5 7">3.1.1.31</ecNumber>
    </recommendedName>
</protein>
<dbReference type="NCBIfam" id="TIGR01198">
    <property type="entry name" value="pgl"/>
    <property type="match status" value="1"/>
</dbReference>
<dbReference type="RefSeq" id="WP_221227785.1">
    <property type="nucleotide sequence ID" value="NZ_JACIGE010000011.1"/>
</dbReference>
<dbReference type="InterPro" id="IPR006148">
    <property type="entry name" value="Glc/Gal-6P_isomerase"/>
</dbReference>
<comment type="caution">
    <text evidence="9">The sequence shown here is derived from an EMBL/GenBank/DDBJ whole genome shotgun (WGS) entry which is preliminary data.</text>
</comment>
<sequence>MSDHASRLAAATPRCVLAPPSRAAFLKVEVHADALALAQAAADHIAEKAEQAIAQRGQFLLALSGGQTPQAMLRALAQAPIDWRRVHLLQVDERIAPLGSVARNLTQLEESLLAHVRIPAAQVHPLPVDAADPLAAMAGYEALLRQLAGEPPLLDLVQLGLGSDGHTASLLPGDPALAVTERELALSTRYQGWRRMTLTLPLLDRARQVLWLVSGADKAAVLARFVAGDAALPACRVSRESALLLCDAAAAARLMLSPLPATPLASLLR</sequence>
<keyword evidence="7 9" id="KW-0378">Hydrolase</keyword>
<dbReference type="PANTHER" id="PTHR11054:SF0">
    <property type="entry name" value="6-PHOSPHOGLUCONOLACTONASE"/>
    <property type="match status" value="1"/>
</dbReference>
<evidence type="ECO:0000259" key="8">
    <source>
        <dbReference type="Pfam" id="PF01182"/>
    </source>
</evidence>
<dbReference type="Proteomes" id="UP000587070">
    <property type="component" value="Unassembled WGS sequence"/>
</dbReference>
<comment type="catalytic activity">
    <reaction evidence="1 7">
        <text>6-phospho-D-glucono-1,5-lactone + H2O = 6-phospho-D-gluconate + H(+)</text>
        <dbReference type="Rhea" id="RHEA:12556"/>
        <dbReference type="ChEBI" id="CHEBI:15377"/>
        <dbReference type="ChEBI" id="CHEBI:15378"/>
        <dbReference type="ChEBI" id="CHEBI:57955"/>
        <dbReference type="ChEBI" id="CHEBI:58759"/>
        <dbReference type="EC" id="3.1.1.31"/>
    </reaction>
</comment>
<dbReference type="GO" id="GO:0006098">
    <property type="term" value="P:pentose-phosphate shunt"/>
    <property type="evidence" value="ECO:0007669"/>
    <property type="project" value="UniProtKB-UniPathway"/>
</dbReference>
<feature type="domain" description="Glucosamine/galactosamine-6-phosphate isomerase" evidence="8">
    <location>
        <begin position="33"/>
        <end position="239"/>
    </location>
</feature>
<dbReference type="GO" id="GO:0017057">
    <property type="term" value="F:6-phosphogluconolactonase activity"/>
    <property type="evidence" value="ECO:0007669"/>
    <property type="project" value="UniProtKB-UniRule"/>
</dbReference>
<evidence type="ECO:0000256" key="4">
    <source>
        <dbReference type="ARBA" id="ARBA00010662"/>
    </source>
</evidence>
<evidence type="ECO:0000313" key="9">
    <source>
        <dbReference type="EMBL" id="MBB4248470.1"/>
    </source>
</evidence>
<dbReference type="SUPFAM" id="SSF100950">
    <property type="entry name" value="NagB/RpiA/CoA transferase-like"/>
    <property type="match status" value="1"/>
</dbReference>
<dbReference type="InterPro" id="IPR005900">
    <property type="entry name" value="6-phosphogluconolactonase_DevB"/>
</dbReference>
<dbReference type="PANTHER" id="PTHR11054">
    <property type="entry name" value="6-PHOSPHOGLUCONOLACTONASE"/>
    <property type="match status" value="1"/>
</dbReference>
<dbReference type="Gene3D" id="3.40.50.1360">
    <property type="match status" value="1"/>
</dbReference>
<dbReference type="UniPathway" id="UPA00115">
    <property type="reaction ID" value="UER00409"/>
</dbReference>
<dbReference type="InterPro" id="IPR037171">
    <property type="entry name" value="NagB/RpiA_transferase-like"/>
</dbReference>
<dbReference type="AlphaFoldDB" id="A0A840GC72"/>
<evidence type="ECO:0000256" key="1">
    <source>
        <dbReference type="ARBA" id="ARBA00000832"/>
    </source>
</evidence>
<evidence type="ECO:0000256" key="2">
    <source>
        <dbReference type="ARBA" id="ARBA00002681"/>
    </source>
</evidence>
<dbReference type="GO" id="GO:0005975">
    <property type="term" value="P:carbohydrate metabolic process"/>
    <property type="evidence" value="ECO:0007669"/>
    <property type="project" value="UniProtKB-UniRule"/>
</dbReference>
<dbReference type="InterPro" id="IPR039104">
    <property type="entry name" value="6PGL"/>
</dbReference>
<reference evidence="9 10" key="1">
    <citation type="submission" date="2020-08" db="EMBL/GenBank/DDBJ databases">
        <title>Genome sequencing of Purple Non-Sulfur Bacteria from various extreme environments.</title>
        <authorList>
            <person name="Mayer M."/>
        </authorList>
    </citation>
    <scope>NUCLEOTIDE SEQUENCE [LARGE SCALE GENOMIC DNA]</scope>
    <source>
        <strain evidence="9 10">2761</strain>
    </source>
</reference>
<comment type="pathway">
    <text evidence="3 7">Carbohydrate degradation; pentose phosphate pathway; D-ribulose 5-phosphate from D-glucose 6-phosphate (oxidative stage): step 2/3.</text>
</comment>
<evidence type="ECO:0000256" key="7">
    <source>
        <dbReference type="RuleBase" id="RU365095"/>
    </source>
</evidence>
<dbReference type="CDD" id="cd01400">
    <property type="entry name" value="6PGL"/>
    <property type="match status" value="1"/>
</dbReference>